<dbReference type="EMBL" id="BMOQ01000007">
    <property type="protein sequence ID" value="GGN23755.1"/>
    <property type="molecule type" value="Genomic_DNA"/>
</dbReference>
<dbReference type="Pfam" id="PF00884">
    <property type="entry name" value="Sulfatase"/>
    <property type="match status" value="1"/>
</dbReference>
<dbReference type="InterPro" id="IPR000917">
    <property type="entry name" value="Sulfatase_N"/>
</dbReference>
<accession>A0A830GEJ8</accession>
<keyword evidence="4" id="KW-1185">Reference proteome</keyword>
<feature type="domain" description="Sulfatase N-terminal" evidence="2">
    <location>
        <begin position="26"/>
        <end position="329"/>
    </location>
</feature>
<sequence length="434" mass="49211">MTNIAVIVLDTLRKDSFDDYFDWLPGVSYDNAWSTSHWTVPAHASMFTGKYGSDVPATKKAASFPAESVPWLPTQLQQEGYTTRAFSANAYLSWKFGFDQGFDEFEGSWRVRQIPRGDLFDWNSFIARHSDDGPERFPLALWECLRSDCDTLPSLKYGARLKLNEYRDRSGEFADDGAREALDMATTTSFGDQEFFFINLVEPHWPYSAPEEYRRVEAPGLRWLDATLGDGYDDPDWIRTAYEDEVRYLSDLYQDLFEAVKSSFDVVVTCADHGESLGEDGVWQHWYGIPPEVTNVPLSVYAPDETLESTNSPVSLLDVHRTVSEIAGVSTESHGADLRRLSETDGRTVGVEYHGLSSQHIEGMEQRGYDAERYDRPLYGVVTESGYHYETFDGFVGDDRDVVDEFAADRDAVEAREGELDAETRQQLEDLGYA</sequence>
<dbReference type="PANTHER" id="PTHR43751">
    <property type="entry name" value="SULFATASE"/>
    <property type="match status" value="1"/>
</dbReference>
<dbReference type="InterPro" id="IPR017850">
    <property type="entry name" value="Alkaline_phosphatase_core_sf"/>
</dbReference>
<feature type="compositionally biased region" description="Basic and acidic residues" evidence="1">
    <location>
        <begin position="415"/>
        <end position="428"/>
    </location>
</feature>
<dbReference type="Proteomes" id="UP000608850">
    <property type="component" value="Unassembled WGS sequence"/>
</dbReference>
<feature type="region of interest" description="Disordered" evidence="1">
    <location>
        <begin position="415"/>
        <end position="434"/>
    </location>
</feature>
<gene>
    <name evidence="3" type="ORF">GCM10009021_26710</name>
</gene>
<name>A0A830GEJ8_9EURY</name>
<organism evidence="3 4">
    <name type="scientific">Halarchaeum nitratireducens</name>
    <dbReference type="NCBI Taxonomy" id="489913"/>
    <lineage>
        <taxon>Archaea</taxon>
        <taxon>Methanobacteriati</taxon>
        <taxon>Methanobacteriota</taxon>
        <taxon>Stenosarchaea group</taxon>
        <taxon>Halobacteria</taxon>
        <taxon>Halobacteriales</taxon>
        <taxon>Halobacteriaceae</taxon>
    </lineage>
</organism>
<dbReference type="RefSeq" id="WP_188879593.1">
    <property type="nucleotide sequence ID" value="NZ_BMOQ01000007.1"/>
</dbReference>
<dbReference type="AlphaFoldDB" id="A0A830GEJ8"/>
<dbReference type="Gene3D" id="3.40.720.10">
    <property type="entry name" value="Alkaline Phosphatase, subunit A"/>
    <property type="match status" value="1"/>
</dbReference>
<proteinExistence type="predicted"/>
<dbReference type="InterPro" id="IPR052701">
    <property type="entry name" value="GAG_Ulvan_Degrading_Sulfatases"/>
</dbReference>
<dbReference type="SUPFAM" id="SSF53649">
    <property type="entry name" value="Alkaline phosphatase-like"/>
    <property type="match status" value="1"/>
</dbReference>
<evidence type="ECO:0000313" key="3">
    <source>
        <dbReference type="EMBL" id="GGN23755.1"/>
    </source>
</evidence>
<comment type="caution">
    <text evidence="3">The sequence shown here is derived from an EMBL/GenBank/DDBJ whole genome shotgun (WGS) entry which is preliminary data.</text>
</comment>
<dbReference type="OrthoDB" id="102174at2157"/>
<evidence type="ECO:0000259" key="2">
    <source>
        <dbReference type="Pfam" id="PF00884"/>
    </source>
</evidence>
<protein>
    <recommendedName>
        <fullName evidence="2">Sulfatase N-terminal domain-containing protein</fullName>
    </recommendedName>
</protein>
<dbReference type="PANTHER" id="PTHR43751:SF3">
    <property type="entry name" value="SULFATASE N-TERMINAL DOMAIN-CONTAINING PROTEIN"/>
    <property type="match status" value="1"/>
</dbReference>
<evidence type="ECO:0000256" key="1">
    <source>
        <dbReference type="SAM" id="MobiDB-lite"/>
    </source>
</evidence>
<reference evidence="3 4" key="1">
    <citation type="journal article" date="2019" name="Int. J. Syst. Evol. Microbiol.">
        <title>The Global Catalogue of Microorganisms (GCM) 10K type strain sequencing project: providing services to taxonomists for standard genome sequencing and annotation.</title>
        <authorList>
            <consortium name="The Broad Institute Genomics Platform"/>
            <consortium name="The Broad Institute Genome Sequencing Center for Infectious Disease"/>
            <person name="Wu L."/>
            <person name="Ma J."/>
        </authorList>
    </citation>
    <scope>NUCLEOTIDE SEQUENCE [LARGE SCALE GENOMIC DNA]</scope>
    <source>
        <strain evidence="3 4">JCM 16331</strain>
    </source>
</reference>
<evidence type="ECO:0000313" key="4">
    <source>
        <dbReference type="Proteomes" id="UP000608850"/>
    </source>
</evidence>